<dbReference type="Proteomes" id="UP001628078">
    <property type="component" value="Unassembled WGS sequence"/>
</dbReference>
<keyword evidence="4 7" id="KW-0812">Transmembrane</keyword>
<evidence type="ECO:0000313" key="8">
    <source>
        <dbReference type="EMBL" id="GKT04920.1"/>
    </source>
</evidence>
<evidence type="ECO:0000256" key="5">
    <source>
        <dbReference type="ARBA" id="ARBA00022989"/>
    </source>
</evidence>
<feature type="transmembrane region" description="Helical" evidence="7">
    <location>
        <begin position="232"/>
        <end position="260"/>
    </location>
</feature>
<comment type="caution">
    <text evidence="8">The sequence shown here is derived from an EMBL/GenBank/DDBJ whole genome shotgun (WGS) entry which is preliminary data.</text>
</comment>
<dbReference type="PANTHER" id="PTHR43549">
    <property type="entry name" value="MULTIDRUG RESISTANCE PROTEIN YPNP-RELATED"/>
    <property type="match status" value="1"/>
</dbReference>
<reference evidence="8 9" key="1">
    <citation type="submission" date="2022-03" db="EMBL/GenBank/DDBJ databases">
        <title>Draft genome sequence of Furfurilactobacillus curtus JCM 31185.</title>
        <authorList>
            <person name="Suzuki S."/>
            <person name="Endo A."/>
            <person name="Kajikawa A."/>
        </authorList>
    </citation>
    <scope>NUCLEOTIDE SEQUENCE [LARGE SCALE GENOMIC DNA]</scope>
    <source>
        <strain evidence="8 9">JCM 31185</strain>
    </source>
</reference>
<feature type="transmembrane region" description="Helical" evidence="7">
    <location>
        <begin position="280"/>
        <end position="297"/>
    </location>
</feature>
<feature type="transmembrane region" description="Helical" evidence="7">
    <location>
        <begin position="354"/>
        <end position="373"/>
    </location>
</feature>
<feature type="transmembrane region" description="Helical" evidence="7">
    <location>
        <begin position="133"/>
        <end position="151"/>
    </location>
</feature>
<evidence type="ECO:0000256" key="1">
    <source>
        <dbReference type="ARBA" id="ARBA00004651"/>
    </source>
</evidence>
<evidence type="ECO:0000313" key="9">
    <source>
        <dbReference type="Proteomes" id="UP001628078"/>
    </source>
</evidence>
<dbReference type="InterPro" id="IPR052031">
    <property type="entry name" value="Membrane_Transporter-Flippase"/>
</dbReference>
<keyword evidence="9" id="KW-1185">Reference proteome</keyword>
<keyword evidence="2" id="KW-0813">Transport</keyword>
<protein>
    <submittedName>
        <fullName evidence="8">MATE family efflux transporter</fullName>
    </submittedName>
</protein>
<organism evidence="8 9">
    <name type="scientific">Furfurilactobacillus curtus</name>
    <dbReference type="NCBI Taxonomy" id="1746200"/>
    <lineage>
        <taxon>Bacteria</taxon>
        <taxon>Bacillati</taxon>
        <taxon>Bacillota</taxon>
        <taxon>Bacilli</taxon>
        <taxon>Lactobacillales</taxon>
        <taxon>Lactobacillaceae</taxon>
        <taxon>Furfurilactobacillus</taxon>
    </lineage>
</organism>
<proteinExistence type="predicted"/>
<evidence type="ECO:0000256" key="3">
    <source>
        <dbReference type="ARBA" id="ARBA00022475"/>
    </source>
</evidence>
<feature type="transmembrane region" description="Helical" evidence="7">
    <location>
        <begin position="91"/>
        <end position="113"/>
    </location>
</feature>
<evidence type="ECO:0000256" key="6">
    <source>
        <dbReference type="ARBA" id="ARBA00023136"/>
    </source>
</evidence>
<dbReference type="NCBIfam" id="TIGR00797">
    <property type="entry name" value="matE"/>
    <property type="match status" value="1"/>
</dbReference>
<evidence type="ECO:0000256" key="4">
    <source>
        <dbReference type="ARBA" id="ARBA00022692"/>
    </source>
</evidence>
<dbReference type="InterPro" id="IPR002528">
    <property type="entry name" value="MATE_fam"/>
</dbReference>
<dbReference type="RefSeq" id="WP_407882187.1">
    <property type="nucleotide sequence ID" value="NZ_BQXO01000001.1"/>
</dbReference>
<dbReference type="PIRSF" id="PIRSF006603">
    <property type="entry name" value="DinF"/>
    <property type="match status" value="1"/>
</dbReference>
<dbReference type="Pfam" id="PF01554">
    <property type="entry name" value="MatE"/>
    <property type="match status" value="2"/>
</dbReference>
<keyword evidence="3" id="KW-1003">Cell membrane</keyword>
<feature type="transmembrane region" description="Helical" evidence="7">
    <location>
        <begin position="163"/>
        <end position="185"/>
    </location>
</feature>
<dbReference type="EMBL" id="BQXO01000001">
    <property type="protein sequence ID" value="GKT04920.1"/>
    <property type="molecule type" value="Genomic_DNA"/>
</dbReference>
<sequence length="468" mass="49833">MQDLTSGKPLKLIFLFTMPLLIGNLFQQLYNISDTLVVGQTLGVNALAAVGSTGSISFLIIGFAQGLTAGLSIVTAQRFGARDTKGVRESFAASIWISLFVTIILTVLSLAFVHPILHLMQTPSAIYADAQTFISIIFAGIFASVAFNLLSNMIRSLGDSRTPLYFLIAGTVINVVLELIFILGLHLGVAGAGYATVISQLIASGLCIGYIVRQVPLLQITRQDLRAGLSQLGTHIATGLPMGFQMSIIAIGAIVMQAALNSLGTASVASSTAASKIDQIATMPMASFGVTMATFAAQNMGAGQYERIIKGVRQTLILSGTFAIVVGAGEIVFGRWLVGLFINGHDEQVLHLSQTYFNVIASSYVLLSVLFIIRNTLQGVGQQAMPTFAGIAELVMRTATAFFLVGPLGYAGAVSAEPLAWLGSCLVLIPSYMRAIRQLHNLQYMHDQNEAAKQTERVQTSAIPEHDS</sequence>
<feature type="transmembrane region" description="Helical" evidence="7">
    <location>
        <begin position="317"/>
        <end position="342"/>
    </location>
</feature>
<feature type="transmembrane region" description="Helical" evidence="7">
    <location>
        <begin position="42"/>
        <end position="71"/>
    </location>
</feature>
<feature type="transmembrane region" description="Helical" evidence="7">
    <location>
        <begin position="191"/>
        <end position="212"/>
    </location>
</feature>
<feature type="transmembrane region" description="Helical" evidence="7">
    <location>
        <begin position="394"/>
        <end position="413"/>
    </location>
</feature>
<keyword evidence="6 7" id="KW-0472">Membrane</keyword>
<gene>
    <name evidence="8" type="ORF">JCM31185_02090</name>
</gene>
<feature type="transmembrane region" description="Helical" evidence="7">
    <location>
        <begin position="12"/>
        <end position="30"/>
    </location>
</feature>
<feature type="transmembrane region" description="Helical" evidence="7">
    <location>
        <begin position="419"/>
        <end position="436"/>
    </location>
</feature>
<comment type="subcellular location">
    <subcellularLocation>
        <location evidence="1">Cell membrane</location>
        <topology evidence="1">Multi-pass membrane protein</topology>
    </subcellularLocation>
</comment>
<evidence type="ECO:0000256" key="7">
    <source>
        <dbReference type="SAM" id="Phobius"/>
    </source>
</evidence>
<evidence type="ECO:0000256" key="2">
    <source>
        <dbReference type="ARBA" id="ARBA00022448"/>
    </source>
</evidence>
<name>A0ABQ5JLV6_9LACO</name>
<keyword evidence="5 7" id="KW-1133">Transmembrane helix</keyword>
<dbReference type="InterPro" id="IPR048279">
    <property type="entry name" value="MdtK-like"/>
</dbReference>
<accession>A0ABQ5JLV6</accession>
<dbReference type="CDD" id="cd13138">
    <property type="entry name" value="MATE_yoeA_like"/>
    <property type="match status" value="1"/>
</dbReference>
<dbReference type="PANTHER" id="PTHR43549:SF3">
    <property type="entry name" value="MULTIDRUG RESISTANCE PROTEIN YPNP-RELATED"/>
    <property type="match status" value="1"/>
</dbReference>